<feature type="transmembrane region" description="Helical" evidence="2">
    <location>
        <begin position="100"/>
        <end position="118"/>
    </location>
</feature>
<protein>
    <submittedName>
        <fullName evidence="3">Uncharacterized protein</fullName>
    </submittedName>
</protein>
<accession>L0EJQ2</accession>
<dbReference type="OrthoDB" id="9941248at2"/>
<feature type="region of interest" description="Disordered" evidence="1">
    <location>
        <begin position="30"/>
        <end position="61"/>
    </location>
</feature>
<proteinExistence type="predicted"/>
<dbReference type="KEGG" id="tco:Theco_4007"/>
<geneLocation type="plasmid" evidence="3 4">
    <name>pTHECO01</name>
</geneLocation>
<sequence length="128" mass="14450">MSKNKKVALASVGVLLALILSVILIRSPAEKQNPTPDPPPVSTQFQQQQSPVNEPGKEYDETHQKVGQIIDDATAAIAERAPGWWDKIERFWNWFTGFSTYHAIILALVAFFIIGIIFNDKNKNHQRH</sequence>
<evidence type="ECO:0000256" key="2">
    <source>
        <dbReference type="SAM" id="Phobius"/>
    </source>
</evidence>
<keyword evidence="2" id="KW-0472">Membrane</keyword>
<dbReference type="Proteomes" id="UP000010795">
    <property type="component" value="Plasmid pTHECO01"/>
</dbReference>
<keyword evidence="2" id="KW-1133">Transmembrane helix</keyword>
<organism evidence="3 4">
    <name type="scientific">Thermobacillus composti (strain DSM 18247 / JCM 13945 / KWC4)</name>
    <dbReference type="NCBI Taxonomy" id="717605"/>
    <lineage>
        <taxon>Bacteria</taxon>
        <taxon>Bacillati</taxon>
        <taxon>Bacillota</taxon>
        <taxon>Bacilli</taxon>
        <taxon>Bacillales</taxon>
        <taxon>Paenibacillaceae</taxon>
        <taxon>Thermobacillus</taxon>
    </lineage>
</organism>
<reference evidence="4" key="1">
    <citation type="submission" date="2012-01" db="EMBL/GenBank/DDBJ databases">
        <title>Complete sequence of plasmid of Thermobacillus composti KWC4.</title>
        <authorList>
            <person name="Lucas S."/>
            <person name="Han J."/>
            <person name="Lapidus A."/>
            <person name="Cheng J.-F."/>
            <person name="Goodwin L."/>
            <person name="Pitluck S."/>
            <person name="Peters L."/>
            <person name="Ovchinnikova G."/>
            <person name="Teshima H."/>
            <person name="Detter J.C."/>
            <person name="Han C."/>
            <person name="Tapia R."/>
            <person name="Land M."/>
            <person name="Hauser L."/>
            <person name="Kyrpides N."/>
            <person name="Ivanova N."/>
            <person name="Pagani I."/>
            <person name="Anderson I."/>
            <person name="Woyke T."/>
        </authorList>
    </citation>
    <scope>NUCLEOTIDE SEQUENCE [LARGE SCALE GENOMIC DNA]</scope>
    <source>
        <strain evidence="4">DSM 18247 / JCM 13945 / KWC4</strain>
        <plasmid evidence="4">Plasmid pTHECO01</plasmid>
    </source>
</reference>
<name>L0EJQ2_THECK</name>
<dbReference type="HOGENOM" id="CLU_1958532_0_0_9"/>
<keyword evidence="3" id="KW-0614">Plasmid</keyword>
<dbReference type="EMBL" id="CP003256">
    <property type="protein sequence ID" value="AGA60011.1"/>
    <property type="molecule type" value="Genomic_DNA"/>
</dbReference>
<evidence type="ECO:0000313" key="4">
    <source>
        <dbReference type="Proteomes" id="UP000010795"/>
    </source>
</evidence>
<keyword evidence="4" id="KW-1185">Reference proteome</keyword>
<keyword evidence="2" id="KW-0812">Transmembrane</keyword>
<evidence type="ECO:0000256" key="1">
    <source>
        <dbReference type="SAM" id="MobiDB-lite"/>
    </source>
</evidence>
<gene>
    <name evidence="3" type="ordered locus">Theco_4007</name>
</gene>
<feature type="compositionally biased region" description="Polar residues" evidence="1">
    <location>
        <begin position="42"/>
        <end position="52"/>
    </location>
</feature>
<dbReference type="AlphaFoldDB" id="L0EJQ2"/>
<dbReference type="eggNOG" id="ENOG502ZU7Q">
    <property type="taxonomic scope" value="Bacteria"/>
</dbReference>
<dbReference type="RefSeq" id="WP_015256725.1">
    <property type="nucleotide sequence ID" value="NC_019898.1"/>
</dbReference>
<evidence type="ECO:0000313" key="3">
    <source>
        <dbReference type="EMBL" id="AGA60011.1"/>
    </source>
</evidence>